<sequence length="389" mass="42629">MGVVWEIFIPVRDLGCAVLGSGGSLQDKVDDMTRRSLASSFHVQRHTAAAHVERESRSPCSVEKSTTPPGETPRFPCSVTSPIRPGAAALALRGRKDGDEWMPLRTARLSWGCRARQRPNHHARASVARGGADEAWNGRGKGWRARRGVGLARERGGGRDGDGEVMVVVMMHLSLATATPLALARHWHRPHRDSDRMEAVGRGLGASRGDGALVGGFWLVVATPSLAREGLALALVHVSDVSFLTLFPPASCHFGSCCARGIMSWRGGRELRERRWACHVLLASIHDRRRWVVEVGVAGGRGGGKWWDEARANEQHTHVVPRTPSISLWRVEMGSACYIHMCRHCHEAGAGLDRSRREGDWFVPCLAGSQEGSVGAEAWWDGMHAWREN</sequence>
<organism evidence="2 3">
    <name type="scientific">Amylocarpus encephaloides</name>
    <dbReference type="NCBI Taxonomy" id="45428"/>
    <lineage>
        <taxon>Eukaryota</taxon>
        <taxon>Fungi</taxon>
        <taxon>Dikarya</taxon>
        <taxon>Ascomycota</taxon>
        <taxon>Pezizomycotina</taxon>
        <taxon>Leotiomycetes</taxon>
        <taxon>Helotiales</taxon>
        <taxon>Helotiales incertae sedis</taxon>
        <taxon>Amylocarpus</taxon>
    </lineage>
</organism>
<evidence type="ECO:0000256" key="1">
    <source>
        <dbReference type="SAM" id="MobiDB-lite"/>
    </source>
</evidence>
<reference evidence="2" key="1">
    <citation type="journal article" date="2021" name="IMA Fungus">
        <title>Genomic characterization of three marine fungi, including Emericellopsis atlantica sp. nov. with signatures of a generalist lifestyle and marine biomass degradation.</title>
        <authorList>
            <person name="Hagestad O.C."/>
            <person name="Hou L."/>
            <person name="Andersen J.H."/>
            <person name="Hansen E.H."/>
            <person name="Altermark B."/>
            <person name="Li C."/>
            <person name="Kuhnert E."/>
            <person name="Cox R.J."/>
            <person name="Crous P.W."/>
            <person name="Spatafora J.W."/>
            <person name="Lail K."/>
            <person name="Amirebrahimi M."/>
            <person name="Lipzen A."/>
            <person name="Pangilinan J."/>
            <person name="Andreopoulos W."/>
            <person name="Hayes R.D."/>
            <person name="Ng V."/>
            <person name="Grigoriev I.V."/>
            <person name="Jackson S.A."/>
            <person name="Sutton T.D.S."/>
            <person name="Dobson A.D.W."/>
            <person name="Rama T."/>
        </authorList>
    </citation>
    <scope>NUCLEOTIDE SEQUENCE</scope>
    <source>
        <strain evidence="2">TRa018bII</strain>
    </source>
</reference>
<accession>A0A9P7YCU2</accession>
<dbReference type="Proteomes" id="UP000824998">
    <property type="component" value="Unassembled WGS sequence"/>
</dbReference>
<comment type="caution">
    <text evidence="2">The sequence shown here is derived from an EMBL/GenBank/DDBJ whole genome shotgun (WGS) entry which is preliminary data.</text>
</comment>
<dbReference type="EMBL" id="MU251632">
    <property type="protein sequence ID" value="KAG9230966.1"/>
    <property type="molecule type" value="Genomic_DNA"/>
</dbReference>
<name>A0A9P7YCU2_9HELO</name>
<evidence type="ECO:0000313" key="2">
    <source>
        <dbReference type="EMBL" id="KAG9230966.1"/>
    </source>
</evidence>
<protein>
    <submittedName>
        <fullName evidence="2">Uncharacterized protein</fullName>
    </submittedName>
</protein>
<proteinExistence type="predicted"/>
<evidence type="ECO:0000313" key="3">
    <source>
        <dbReference type="Proteomes" id="UP000824998"/>
    </source>
</evidence>
<gene>
    <name evidence="2" type="ORF">BJ875DRAFT_444521</name>
</gene>
<feature type="region of interest" description="Disordered" evidence="1">
    <location>
        <begin position="48"/>
        <end position="78"/>
    </location>
</feature>
<dbReference type="AlphaFoldDB" id="A0A9P7YCU2"/>
<keyword evidence="3" id="KW-1185">Reference proteome</keyword>